<dbReference type="InterPro" id="IPR016035">
    <property type="entry name" value="Acyl_Trfase/lysoPLipase"/>
</dbReference>
<dbReference type="RefSeq" id="WP_346053162.1">
    <property type="nucleotide sequence ID" value="NZ_JAYGII010000049.1"/>
</dbReference>
<name>A0AAP6JHB6_9GAMM</name>
<dbReference type="Proteomes" id="UP001302316">
    <property type="component" value="Unassembled WGS sequence"/>
</dbReference>
<reference evidence="3 4" key="1">
    <citation type="submission" date="2023-12" db="EMBL/GenBank/DDBJ databases">
        <title>Whole-genome sequencing of halo(alkali)philic microorganisms from hypersaline lakes.</title>
        <authorList>
            <person name="Sorokin D.Y."/>
            <person name="Merkel A.Y."/>
            <person name="Messina E."/>
            <person name="Yakimov M."/>
        </authorList>
    </citation>
    <scope>NUCLEOTIDE SEQUENCE [LARGE SCALE GENOMIC DNA]</scope>
    <source>
        <strain evidence="3 4">AB-CW1</strain>
    </source>
</reference>
<evidence type="ECO:0000313" key="4">
    <source>
        <dbReference type="Proteomes" id="UP001302316"/>
    </source>
</evidence>
<evidence type="ECO:0000313" key="3">
    <source>
        <dbReference type="EMBL" id="MEA5446702.1"/>
    </source>
</evidence>
<dbReference type="InterPro" id="IPR002641">
    <property type="entry name" value="PNPLA_dom"/>
</dbReference>
<dbReference type="SUPFAM" id="SSF52151">
    <property type="entry name" value="FabD/lysophospholipase-like"/>
    <property type="match status" value="1"/>
</dbReference>
<proteinExistence type="predicted"/>
<accession>A0AAP6JHB6</accession>
<gene>
    <name evidence="3" type="ORF">VCB98_12820</name>
</gene>
<feature type="domain" description="PNPLA" evidence="2">
    <location>
        <begin position="64"/>
        <end position="254"/>
    </location>
</feature>
<dbReference type="GO" id="GO:0006629">
    <property type="term" value="P:lipid metabolic process"/>
    <property type="evidence" value="ECO:0007669"/>
    <property type="project" value="UniProtKB-KW"/>
</dbReference>
<evidence type="ECO:0000259" key="2">
    <source>
        <dbReference type="Pfam" id="PF01734"/>
    </source>
</evidence>
<keyword evidence="1" id="KW-0443">Lipid metabolism</keyword>
<keyword evidence="4" id="KW-1185">Reference proteome</keyword>
<sequence length="360" mass="39898">MTRQDRKAMQHLELRAGPKALERIRDEGLQPSQVTAISAASGGPKWLILAGFDQYFFGQWLATAEQPITLTGSSIGAWRMAMQALPDADDALARFLHSYVHEQRYPHRPGPAIISAECRRLLDLALGETGAEAAANNPRRPLRIIANRMAPERRLSTPGLYARLLGAATANRLGREKLGRWVRRSLFESEAAADTLPELNDLPTERARLTADNLRPALLASGAIPGVMEVIHDIPGGKQGTYLDGGITDYHPALPEDTGDGIRLFPHFYSFAVPGWFDKSNDKRHNRLPGLDNTLIIAPSRELVASLPHGKIPDRKDFYRFSDEERIAYWEQVLDASRRMGEAFLAINDSGKIADSVRPL</sequence>
<organism evidence="3 4">
    <name type="scientific">Natronospira elongata</name>
    <dbReference type="NCBI Taxonomy" id="3110268"/>
    <lineage>
        <taxon>Bacteria</taxon>
        <taxon>Pseudomonadati</taxon>
        <taxon>Pseudomonadota</taxon>
        <taxon>Gammaproteobacteria</taxon>
        <taxon>Natronospirales</taxon>
        <taxon>Natronospiraceae</taxon>
        <taxon>Natronospira</taxon>
    </lineage>
</organism>
<comment type="caution">
    <text evidence="3">The sequence shown here is derived from an EMBL/GenBank/DDBJ whole genome shotgun (WGS) entry which is preliminary data.</text>
</comment>
<dbReference type="Pfam" id="PF01734">
    <property type="entry name" value="Patatin"/>
    <property type="match status" value="1"/>
</dbReference>
<protein>
    <submittedName>
        <fullName evidence="3">Patatin-like phospholipase family protein</fullName>
    </submittedName>
</protein>
<dbReference type="AlphaFoldDB" id="A0AAP6JHB6"/>
<dbReference type="EMBL" id="JAYGII010000049">
    <property type="protein sequence ID" value="MEA5446702.1"/>
    <property type="molecule type" value="Genomic_DNA"/>
</dbReference>
<evidence type="ECO:0000256" key="1">
    <source>
        <dbReference type="ARBA" id="ARBA00023098"/>
    </source>
</evidence>